<feature type="domain" description="PDZ" evidence="4">
    <location>
        <begin position="263"/>
        <end position="324"/>
    </location>
</feature>
<protein>
    <submittedName>
        <fullName evidence="5">S1C family serine protease</fullName>
    </submittedName>
</protein>
<dbReference type="GO" id="GO:0006508">
    <property type="term" value="P:proteolysis"/>
    <property type="evidence" value="ECO:0007669"/>
    <property type="project" value="UniProtKB-KW"/>
</dbReference>
<dbReference type="Pfam" id="PF13365">
    <property type="entry name" value="Trypsin_2"/>
    <property type="match status" value="1"/>
</dbReference>
<keyword evidence="1 5" id="KW-0645">Protease</keyword>
<keyword evidence="3" id="KW-0732">Signal</keyword>
<accession>A0ABY4SE87</accession>
<evidence type="ECO:0000259" key="4">
    <source>
        <dbReference type="PROSITE" id="PS50106"/>
    </source>
</evidence>
<dbReference type="InterPro" id="IPR001940">
    <property type="entry name" value="Peptidase_S1C"/>
</dbReference>
<evidence type="ECO:0000256" key="3">
    <source>
        <dbReference type="SAM" id="SignalP"/>
    </source>
</evidence>
<organism evidence="5 6">
    <name type="scientific">Aquincola tertiaricarbonis</name>
    <dbReference type="NCBI Taxonomy" id="391953"/>
    <lineage>
        <taxon>Bacteria</taxon>
        <taxon>Pseudomonadati</taxon>
        <taxon>Pseudomonadota</taxon>
        <taxon>Betaproteobacteria</taxon>
        <taxon>Burkholderiales</taxon>
        <taxon>Sphaerotilaceae</taxon>
        <taxon>Aquincola</taxon>
    </lineage>
</organism>
<dbReference type="PROSITE" id="PS50106">
    <property type="entry name" value="PDZ"/>
    <property type="match status" value="1"/>
</dbReference>
<gene>
    <name evidence="5" type="ORF">MW290_17575</name>
</gene>
<dbReference type="RefSeq" id="WP_250198997.1">
    <property type="nucleotide sequence ID" value="NZ_CP097636.1"/>
</dbReference>
<keyword evidence="6" id="KW-1185">Reference proteome</keyword>
<dbReference type="PANTHER" id="PTHR43343">
    <property type="entry name" value="PEPTIDASE S12"/>
    <property type="match status" value="1"/>
</dbReference>
<evidence type="ECO:0000313" key="6">
    <source>
        <dbReference type="Proteomes" id="UP001056201"/>
    </source>
</evidence>
<dbReference type="InterPro" id="IPR009003">
    <property type="entry name" value="Peptidase_S1_PA"/>
</dbReference>
<feature type="chain" id="PRO_5045385915" evidence="3">
    <location>
        <begin position="34"/>
        <end position="371"/>
    </location>
</feature>
<dbReference type="Proteomes" id="UP001056201">
    <property type="component" value="Chromosome 2"/>
</dbReference>
<evidence type="ECO:0000256" key="1">
    <source>
        <dbReference type="ARBA" id="ARBA00022670"/>
    </source>
</evidence>
<dbReference type="InterPro" id="IPR036034">
    <property type="entry name" value="PDZ_sf"/>
</dbReference>
<dbReference type="Gene3D" id="2.30.42.10">
    <property type="match status" value="1"/>
</dbReference>
<dbReference type="GO" id="GO:0008233">
    <property type="term" value="F:peptidase activity"/>
    <property type="evidence" value="ECO:0007669"/>
    <property type="project" value="UniProtKB-KW"/>
</dbReference>
<dbReference type="SMART" id="SM00228">
    <property type="entry name" value="PDZ"/>
    <property type="match status" value="1"/>
</dbReference>
<dbReference type="InterPro" id="IPR001478">
    <property type="entry name" value="PDZ"/>
</dbReference>
<dbReference type="Pfam" id="PF13180">
    <property type="entry name" value="PDZ_2"/>
    <property type="match status" value="1"/>
</dbReference>
<dbReference type="Gene3D" id="2.40.10.120">
    <property type="match status" value="1"/>
</dbReference>
<name>A0ABY4SE87_AQUTE</name>
<proteinExistence type="predicted"/>
<evidence type="ECO:0000256" key="2">
    <source>
        <dbReference type="ARBA" id="ARBA00022801"/>
    </source>
</evidence>
<sequence>MGFDRKTWMEASLMLAALLIALLGALVNVAAWAAPAPAAPAASPSAASQEGADAVDPQQLQALQRAHRAVVGVQAMAVADASSAATLGRVRAGSGVVISDDGLVLTIGYLILEADQVQLVLDDERRVPARVVAYDVATGFGLLQALAPLKVAPVPLGSAGALQVEEPLMMASGPGGLRSDGGAIVGIAQLVSRRAFAGYWEYLIDGALFTAPARADHSGAGLFNSRGELVGIGSLVVAQALGDEAPSMPGNMFVPIDLLTPILPELRRAGMSAASKRAWLGLNCVELGGELRVARVSTDSPADVAGLQPGDRILRIDGASVKTLAALWQSLWQGGQPERDVQLDIVREGEAQRVTLHSVDRMKTLRRAQGI</sequence>
<reference evidence="5" key="1">
    <citation type="submission" date="2022-05" db="EMBL/GenBank/DDBJ databases">
        <title>An RpoN-dependent PEP-CTERM gene is involved in floc formation of an Aquincola tertiaricarbonis strain.</title>
        <authorList>
            <person name="Qiu D."/>
            <person name="Xia M."/>
        </authorList>
    </citation>
    <scope>NUCLEOTIDE SEQUENCE</scope>
    <source>
        <strain evidence="5">RN12</strain>
    </source>
</reference>
<evidence type="ECO:0000313" key="5">
    <source>
        <dbReference type="EMBL" id="URI10794.1"/>
    </source>
</evidence>
<dbReference type="PANTHER" id="PTHR43343:SF3">
    <property type="entry name" value="PROTEASE DO-LIKE 8, CHLOROPLASTIC"/>
    <property type="match status" value="1"/>
</dbReference>
<feature type="signal peptide" evidence="3">
    <location>
        <begin position="1"/>
        <end position="33"/>
    </location>
</feature>
<dbReference type="EMBL" id="CP097636">
    <property type="protein sequence ID" value="URI10794.1"/>
    <property type="molecule type" value="Genomic_DNA"/>
</dbReference>
<dbReference type="InterPro" id="IPR051201">
    <property type="entry name" value="Chloro_Bact_Ser_Proteases"/>
</dbReference>
<dbReference type="SUPFAM" id="SSF50494">
    <property type="entry name" value="Trypsin-like serine proteases"/>
    <property type="match status" value="1"/>
</dbReference>
<keyword evidence="2" id="KW-0378">Hydrolase</keyword>
<dbReference type="PRINTS" id="PR00834">
    <property type="entry name" value="PROTEASES2C"/>
</dbReference>
<dbReference type="SUPFAM" id="SSF50156">
    <property type="entry name" value="PDZ domain-like"/>
    <property type="match status" value="1"/>
</dbReference>